<feature type="compositionally biased region" description="Basic residues" evidence="1">
    <location>
        <begin position="57"/>
        <end position="71"/>
    </location>
</feature>
<dbReference type="OrthoDB" id="10678811at2759"/>
<keyword evidence="3" id="KW-1185">Reference proteome</keyword>
<feature type="compositionally biased region" description="Low complexity" evidence="1">
    <location>
        <begin position="46"/>
        <end position="56"/>
    </location>
</feature>
<comment type="caution">
    <text evidence="2">The sequence shown here is derived from an EMBL/GenBank/DDBJ whole genome shotgun (WGS) entry which is preliminary data.</text>
</comment>
<accession>A0A8J5RXC5</accession>
<feature type="compositionally biased region" description="Basic and acidic residues" evidence="1">
    <location>
        <begin position="24"/>
        <end position="35"/>
    </location>
</feature>
<feature type="compositionally biased region" description="Pro residues" evidence="1">
    <location>
        <begin position="1"/>
        <end position="16"/>
    </location>
</feature>
<dbReference type="Proteomes" id="UP000729402">
    <property type="component" value="Unassembled WGS sequence"/>
</dbReference>
<dbReference type="AlphaFoldDB" id="A0A8J5RXC5"/>
<reference evidence="2" key="1">
    <citation type="journal article" date="2021" name="bioRxiv">
        <title>Whole Genome Assembly and Annotation of Northern Wild Rice, Zizania palustris L., Supports a Whole Genome Duplication in the Zizania Genus.</title>
        <authorList>
            <person name="Haas M."/>
            <person name="Kono T."/>
            <person name="Macchietto M."/>
            <person name="Millas R."/>
            <person name="McGilp L."/>
            <person name="Shao M."/>
            <person name="Duquette J."/>
            <person name="Hirsch C.N."/>
            <person name="Kimball J."/>
        </authorList>
    </citation>
    <scope>NUCLEOTIDE SEQUENCE</scope>
    <source>
        <tissue evidence="2">Fresh leaf tissue</tissue>
    </source>
</reference>
<name>A0A8J5RXC5_ZIZPA</name>
<evidence type="ECO:0000313" key="3">
    <source>
        <dbReference type="Proteomes" id="UP000729402"/>
    </source>
</evidence>
<reference evidence="2" key="2">
    <citation type="submission" date="2021-02" db="EMBL/GenBank/DDBJ databases">
        <authorList>
            <person name="Kimball J.A."/>
            <person name="Haas M.W."/>
            <person name="Macchietto M."/>
            <person name="Kono T."/>
            <person name="Duquette J."/>
            <person name="Shao M."/>
        </authorList>
    </citation>
    <scope>NUCLEOTIDE SEQUENCE</scope>
    <source>
        <tissue evidence="2">Fresh leaf tissue</tissue>
    </source>
</reference>
<gene>
    <name evidence="2" type="ORF">GUJ93_ZPchr0008g13903</name>
</gene>
<dbReference type="EMBL" id="JAAALK010000290">
    <property type="protein sequence ID" value="KAG8047634.1"/>
    <property type="molecule type" value="Genomic_DNA"/>
</dbReference>
<feature type="region of interest" description="Disordered" evidence="1">
    <location>
        <begin position="1"/>
        <end position="122"/>
    </location>
</feature>
<organism evidence="2 3">
    <name type="scientific">Zizania palustris</name>
    <name type="common">Northern wild rice</name>
    <dbReference type="NCBI Taxonomy" id="103762"/>
    <lineage>
        <taxon>Eukaryota</taxon>
        <taxon>Viridiplantae</taxon>
        <taxon>Streptophyta</taxon>
        <taxon>Embryophyta</taxon>
        <taxon>Tracheophyta</taxon>
        <taxon>Spermatophyta</taxon>
        <taxon>Magnoliopsida</taxon>
        <taxon>Liliopsida</taxon>
        <taxon>Poales</taxon>
        <taxon>Poaceae</taxon>
        <taxon>BOP clade</taxon>
        <taxon>Oryzoideae</taxon>
        <taxon>Oryzeae</taxon>
        <taxon>Zizaniinae</taxon>
        <taxon>Zizania</taxon>
    </lineage>
</organism>
<evidence type="ECO:0000313" key="2">
    <source>
        <dbReference type="EMBL" id="KAG8047634.1"/>
    </source>
</evidence>
<protein>
    <submittedName>
        <fullName evidence="2">Uncharacterized protein</fullName>
    </submittedName>
</protein>
<sequence length="342" mass="37536">MVGPPAPSPASPPSSSPPGLRSPCLDRSRSGDHQPPHPPGVPLEASPRTSSPPGGRSARRDRRRGGYHQHPRNPDAPLEATPGSASSAPGRRSGSRGRRSGGDRQPQPPPPPAAAMAFPASVPPRRSFRISLRSHVRVLPLEKPAVTRKPRDPARPRGPSIETLASEWAKEKAASGATQEECILPFLQTGAPKKDAGPADGIEEAFRRLPLPYIDQEFNIDPIKKEELDNGTDPPPYVHLKHSLYRLAALRLVTAQSTAPTDRFAERKRLRLLRRNIVDGVLEHSKPLRKGSQWKNKARCVRLSSYRSGGSLDLSLQIRAIFRSGNRMFLRRSKLPREPVHD</sequence>
<feature type="compositionally biased region" description="Low complexity" evidence="1">
    <location>
        <begin position="82"/>
        <end position="92"/>
    </location>
</feature>
<evidence type="ECO:0000256" key="1">
    <source>
        <dbReference type="SAM" id="MobiDB-lite"/>
    </source>
</evidence>
<proteinExistence type="predicted"/>